<comment type="caution">
    <text evidence="2">The sequence shown here is derived from an EMBL/GenBank/DDBJ whole genome shotgun (WGS) entry which is preliminary data.</text>
</comment>
<protein>
    <submittedName>
        <fullName evidence="2">Uncharacterized protein</fullName>
    </submittedName>
</protein>
<reference evidence="3" key="1">
    <citation type="journal article" date="2019" name="Int. J. Syst. Evol. Microbiol.">
        <title>The Global Catalogue of Microorganisms (GCM) 10K type strain sequencing project: providing services to taxonomists for standard genome sequencing and annotation.</title>
        <authorList>
            <consortium name="The Broad Institute Genomics Platform"/>
            <consortium name="The Broad Institute Genome Sequencing Center for Infectious Disease"/>
            <person name="Wu L."/>
            <person name="Ma J."/>
        </authorList>
    </citation>
    <scope>NUCLEOTIDE SEQUENCE [LARGE SCALE GENOMIC DNA]</scope>
    <source>
        <strain evidence="3">CGMCC 4.1415</strain>
    </source>
</reference>
<gene>
    <name evidence="2" type="ORF">ACFPLB_00375</name>
</gene>
<organism evidence="2 3">
    <name type="scientific">Aquamicrobium segne</name>
    <dbReference type="NCBI Taxonomy" id="469547"/>
    <lineage>
        <taxon>Bacteria</taxon>
        <taxon>Pseudomonadati</taxon>
        <taxon>Pseudomonadota</taxon>
        <taxon>Alphaproteobacteria</taxon>
        <taxon>Hyphomicrobiales</taxon>
        <taxon>Phyllobacteriaceae</taxon>
        <taxon>Aquamicrobium</taxon>
    </lineage>
</organism>
<evidence type="ECO:0000313" key="2">
    <source>
        <dbReference type="EMBL" id="MFC5384420.1"/>
    </source>
</evidence>
<evidence type="ECO:0000256" key="1">
    <source>
        <dbReference type="SAM" id="SignalP"/>
    </source>
</evidence>
<accession>A0ABW0GT70</accession>
<dbReference type="Proteomes" id="UP001596016">
    <property type="component" value="Unassembled WGS sequence"/>
</dbReference>
<feature type="chain" id="PRO_5046517570" evidence="1">
    <location>
        <begin position="22"/>
        <end position="178"/>
    </location>
</feature>
<sequence>MFRTIAAAFAALALTAATVAAESGGTVTGTIGGQEVELTIWPEQSDYDGGLDVTWILVSLIARGDALAQQNLGALYFQIEAVDLPGNGHTFVELQTTIRGTTPSRAYVGKYLVHSEEKNALALTVTSAVEDDGLLAVSGTVTGVLTSVESVDHRNPDPDDTLDVDLTFDVTVAKMGSD</sequence>
<name>A0ABW0GT70_9HYPH</name>
<evidence type="ECO:0000313" key="3">
    <source>
        <dbReference type="Proteomes" id="UP001596016"/>
    </source>
</evidence>
<feature type="signal peptide" evidence="1">
    <location>
        <begin position="1"/>
        <end position="21"/>
    </location>
</feature>
<dbReference type="RefSeq" id="WP_378227287.1">
    <property type="nucleotide sequence ID" value="NZ_JBHSLL010000003.1"/>
</dbReference>
<dbReference type="EMBL" id="JBHSLL010000003">
    <property type="protein sequence ID" value="MFC5384420.1"/>
    <property type="molecule type" value="Genomic_DNA"/>
</dbReference>
<proteinExistence type="predicted"/>
<keyword evidence="1" id="KW-0732">Signal</keyword>
<keyword evidence="3" id="KW-1185">Reference proteome</keyword>